<comment type="caution">
    <text evidence="1">The sequence shown here is derived from an EMBL/GenBank/DDBJ whole genome shotgun (WGS) entry which is preliminary data.</text>
</comment>
<organism evidence="1 2">
    <name type="scientific">Roseinatronobacter domitianus</name>
    <dbReference type="NCBI Taxonomy" id="2940293"/>
    <lineage>
        <taxon>Bacteria</taxon>
        <taxon>Pseudomonadati</taxon>
        <taxon>Pseudomonadota</taxon>
        <taxon>Alphaproteobacteria</taxon>
        <taxon>Rhodobacterales</taxon>
        <taxon>Paracoccaceae</taxon>
        <taxon>Roseinatronobacter</taxon>
    </lineage>
</organism>
<evidence type="ECO:0000313" key="1">
    <source>
        <dbReference type="EMBL" id="MCL1630107.1"/>
    </source>
</evidence>
<dbReference type="EMBL" id="JALZWP010000024">
    <property type="protein sequence ID" value="MCL1630107.1"/>
    <property type="molecule type" value="Genomic_DNA"/>
</dbReference>
<gene>
    <name evidence="1" type="ORF">M3N55_15380</name>
</gene>
<evidence type="ECO:0000313" key="2">
    <source>
        <dbReference type="Proteomes" id="UP001202550"/>
    </source>
</evidence>
<name>A0ABT0M5G7_9RHOB</name>
<dbReference type="RefSeq" id="WP_249060737.1">
    <property type="nucleotide sequence ID" value="NZ_JALZWP010000024.1"/>
</dbReference>
<keyword evidence="2" id="KW-1185">Reference proteome</keyword>
<proteinExistence type="predicted"/>
<accession>A0ABT0M5G7</accession>
<sequence>MAHSFSKLITRRHLGATRVLGYALTLSDEAGWEGASAVWQARLAPDECAALSWAALRSLSPDDAVVVAETVLGGAGAPLPPFLDPMDDALWWAACAGPSELEAYALSTFRALSPSKRRDFVEFAQEAA</sequence>
<reference evidence="1 2" key="1">
    <citation type="submission" date="2022-05" db="EMBL/GenBank/DDBJ databases">
        <title>Seasonal and diel survey of microbial diversity of the Tyrrhenian coast.</title>
        <authorList>
            <person name="Gattoni G."/>
            <person name="Corral P."/>
        </authorList>
    </citation>
    <scope>NUCLEOTIDE SEQUENCE [LARGE SCALE GENOMIC DNA]</scope>
    <source>
        <strain evidence="1 2">V10</strain>
    </source>
</reference>
<dbReference type="Proteomes" id="UP001202550">
    <property type="component" value="Unassembled WGS sequence"/>
</dbReference>
<protein>
    <submittedName>
        <fullName evidence="1">Uncharacterized protein</fullName>
    </submittedName>
</protein>